<evidence type="ECO:0000313" key="2">
    <source>
        <dbReference type="Proteomes" id="UP000182753"/>
    </source>
</evidence>
<protein>
    <recommendedName>
        <fullName evidence="3">Dockerin domain-containing protein</fullName>
    </recommendedName>
</protein>
<dbReference type="EMBL" id="MNUJ01000047">
    <property type="protein sequence ID" value="OIN89155.1"/>
    <property type="molecule type" value="Genomic_DNA"/>
</dbReference>
<sequence>MIKIKTKSWINFLSALILIFGLLFLGAQRTLALNDSQNNFVNSGQLNVVMSNQDFIDTGSMTAQQIQDFLTTHGSYLQSYIDTSATGANRSAAQIIYDAAHGLYDAAVGTAHGVTISSSTGTINPKVIIVFLQKEEGLVDGVPPNPDLRVNIAMGYNCYTGVTGDNNGNNCRDSTEGFAMQVGWGAWQLRYNYEIAAKDSNWWGTYYSQPYYQVNASYTSGDGYSIVLTNQATASIYRYTPYVFYSAYNVWNIFYNSYSFGTSPGPYLPSSPPAQPPPPKKAGDINGDNNIDLLDLSILAAWWGTANVDVDFNHDGVVDLLDLSTLASAWGT</sequence>
<dbReference type="InterPro" id="IPR018247">
    <property type="entry name" value="EF_Hand_1_Ca_BS"/>
</dbReference>
<dbReference type="Proteomes" id="UP000182753">
    <property type="component" value="Unassembled WGS sequence"/>
</dbReference>
<accession>A0A1J4RP34</accession>
<evidence type="ECO:0008006" key="3">
    <source>
        <dbReference type="Google" id="ProtNLM"/>
    </source>
</evidence>
<proteinExistence type="predicted"/>
<gene>
    <name evidence="1" type="ORF">AUJ40_02225</name>
</gene>
<dbReference type="SUPFAM" id="SSF63446">
    <property type="entry name" value="Type I dockerin domain"/>
    <property type="match status" value="1"/>
</dbReference>
<dbReference type="AlphaFoldDB" id="A0A1J4RP34"/>
<dbReference type="InterPro" id="IPR036439">
    <property type="entry name" value="Dockerin_dom_sf"/>
</dbReference>
<dbReference type="GO" id="GO:0000272">
    <property type="term" value="P:polysaccharide catabolic process"/>
    <property type="evidence" value="ECO:0007669"/>
    <property type="project" value="InterPro"/>
</dbReference>
<comment type="caution">
    <text evidence="1">The sequence shown here is derived from an EMBL/GenBank/DDBJ whole genome shotgun (WGS) entry which is preliminary data.</text>
</comment>
<organism evidence="1 2">
    <name type="scientific">Candidatus Berkelbacteria bacterium CG1_02_42_45</name>
    <dbReference type="NCBI Taxonomy" id="1805036"/>
    <lineage>
        <taxon>Bacteria</taxon>
        <taxon>Candidatus Berkelbacteria</taxon>
    </lineage>
</organism>
<dbReference type="Gene3D" id="1.10.1330.10">
    <property type="entry name" value="Dockerin domain"/>
    <property type="match status" value="1"/>
</dbReference>
<name>A0A1J4RP34_9BACT</name>
<dbReference type="PROSITE" id="PS00018">
    <property type="entry name" value="EF_HAND_1"/>
    <property type="match status" value="1"/>
</dbReference>
<evidence type="ECO:0000313" key="1">
    <source>
        <dbReference type="EMBL" id="OIN89155.1"/>
    </source>
</evidence>
<reference evidence="1 2" key="1">
    <citation type="journal article" date="2016" name="Environ. Microbiol.">
        <title>Genomic resolution of a cold subsurface aquifer community provides metabolic insights for novel microbes adapted to high CO concentrations.</title>
        <authorList>
            <person name="Probst A.J."/>
            <person name="Castelle C.J."/>
            <person name="Singh A."/>
            <person name="Brown C.T."/>
            <person name="Anantharaman K."/>
            <person name="Sharon I."/>
            <person name="Hug L.A."/>
            <person name="Burstein D."/>
            <person name="Emerson J.B."/>
            <person name="Thomas B.C."/>
            <person name="Banfield J.F."/>
        </authorList>
    </citation>
    <scope>NUCLEOTIDE SEQUENCE [LARGE SCALE GENOMIC DNA]</scope>
    <source>
        <strain evidence="1">CG1_02_42_45</strain>
    </source>
</reference>